<evidence type="ECO:0008006" key="3">
    <source>
        <dbReference type="Google" id="ProtNLM"/>
    </source>
</evidence>
<sequence>MIKSKHGFTIIEAVASIFLITLILTTAMLIILNMRNQATASEQKIKATDVGSLVRNDILSHTDYDDLNTWLNGSEHILTNDNCSTSGSPIDCDVFLYESGDKTFQDDMTITFLEPTTQSINYKIIHYEIEIIYFKERIVVLTGAVYEKA</sequence>
<proteinExistence type="predicted"/>
<dbReference type="RefSeq" id="WP_176238424.1">
    <property type="nucleotide sequence ID" value="NZ_AP024412.1"/>
</dbReference>
<organism evidence="1 2">
    <name type="scientific">Mariniplasma anaerobium</name>
    <dbReference type="NCBI Taxonomy" id="2735436"/>
    <lineage>
        <taxon>Bacteria</taxon>
        <taxon>Bacillati</taxon>
        <taxon>Mycoplasmatota</taxon>
        <taxon>Mollicutes</taxon>
        <taxon>Acholeplasmatales</taxon>
        <taxon>Acholeplasmataceae</taxon>
        <taxon>Mariniplasma</taxon>
    </lineage>
</organism>
<keyword evidence="2" id="KW-1185">Reference proteome</keyword>
<name>A0A7U9TIX8_9MOLU</name>
<dbReference type="EMBL" id="AP024412">
    <property type="protein sequence ID" value="BCR35577.1"/>
    <property type="molecule type" value="Genomic_DNA"/>
</dbReference>
<accession>A0A7U9TIX8</accession>
<evidence type="ECO:0000313" key="1">
    <source>
        <dbReference type="EMBL" id="BCR35577.1"/>
    </source>
</evidence>
<evidence type="ECO:0000313" key="2">
    <source>
        <dbReference type="Proteomes" id="UP000620133"/>
    </source>
</evidence>
<gene>
    <name evidence="1" type="ORF">MPAN_004700</name>
</gene>
<reference evidence="1" key="1">
    <citation type="submission" date="2021-01" db="EMBL/GenBank/DDBJ databases">
        <title>Draft genome sequence of Acholeplasmataceae bacterium strain Mahy22.</title>
        <authorList>
            <person name="Watanabe M."/>
            <person name="Kojima H."/>
            <person name="Fukui M."/>
        </authorList>
    </citation>
    <scope>NUCLEOTIDE SEQUENCE</scope>
    <source>
        <strain evidence="1">Mahy22</strain>
    </source>
</reference>
<dbReference type="Proteomes" id="UP000620133">
    <property type="component" value="Chromosome"/>
</dbReference>
<dbReference type="AlphaFoldDB" id="A0A7U9TIX8"/>
<protein>
    <recommendedName>
        <fullName evidence="3">Prepilin-type N-terminal cleavage/methylation domain-containing protein</fullName>
    </recommendedName>
</protein>
<dbReference type="KEGG" id="manr:MPAN_004700"/>